<keyword evidence="1" id="KW-0812">Transmembrane</keyword>
<evidence type="ECO:0000256" key="1">
    <source>
        <dbReference type="SAM" id="Phobius"/>
    </source>
</evidence>
<dbReference type="EMBL" id="LUAY01006860">
    <property type="protein sequence ID" value="KYB44997.1"/>
    <property type="molecule type" value="Genomic_DNA"/>
</dbReference>
<keyword evidence="1" id="KW-1133">Transmembrane helix</keyword>
<feature type="transmembrane region" description="Helical" evidence="1">
    <location>
        <begin position="15"/>
        <end position="36"/>
    </location>
</feature>
<gene>
    <name evidence="2" type="ORF">AB664_15625</name>
</gene>
<keyword evidence="1" id="KW-0472">Membrane</keyword>
<protein>
    <submittedName>
        <fullName evidence="2">Uncharacterized protein</fullName>
    </submittedName>
</protein>
<accession>A0A656Z2V1</accession>
<dbReference type="SUPFAM" id="SSF103473">
    <property type="entry name" value="MFS general substrate transporter"/>
    <property type="match status" value="1"/>
</dbReference>
<organism evidence="2">
    <name type="scientific">Brucella anthropi</name>
    <name type="common">Ochrobactrum anthropi</name>
    <dbReference type="NCBI Taxonomy" id="529"/>
    <lineage>
        <taxon>Bacteria</taxon>
        <taxon>Pseudomonadati</taxon>
        <taxon>Pseudomonadota</taxon>
        <taxon>Alphaproteobacteria</taxon>
        <taxon>Hyphomicrobiales</taxon>
        <taxon>Brucellaceae</taxon>
        <taxon>Brucella/Ochrobactrum group</taxon>
        <taxon>Brucella</taxon>
    </lineage>
</organism>
<sequence>MLGGVLSDLYDRRRLILFARSICGLGFVALAINSLLPQPTVTAILCLRHGTGFSVHSVSRH</sequence>
<name>A0A656Z2V1_BRUAN</name>
<dbReference type="AlphaFoldDB" id="A0A656Z2V1"/>
<proteinExistence type="predicted"/>
<comment type="caution">
    <text evidence="2">The sequence shown here is derived from an EMBL/GenBank/DDBJ whole genome shotgun (WGS) entry which is preliminary data.</text>
</comment>
<reference evidence="2" key="1">
    <citation type="submission" date="2016-02" db="EMBL/GenBank/DDBJ databases">
        <title>Genomic sequences of Ochrobactrum anthropi.</title>
        <authorList>
            <person name="Chudasama K.S."/>
            <person name="Thaker V.S."/>
        </authorList>
    </citation>
    <scope>NUCLEOTIDE SEQUENCE [LARGE SCALE GENOMIC DNA]</scope>
    <source>
        <strain evidence="2">SUBG007</strain>
    </source>
</reference>
<dbReference type="InterPro" id="IPR036259">
    <property type="entry name" value="MFS_trans_sf"/>
</dbReference>
<evidence type="ECO:0000313" key="2">
    <source>
        <dbReference type="EMBL" id="KYB44997.1"/>
    </source>
</evidence>